<dbReference type="PANTHER" id="PTHR11895:SF7">
    <property type="entry name" value="GLUTAMYL-TRNA(GLN) AMIDOTRANSFERASE SUBUNIT A, MITOCHONDRIAL"/>
    <property type="match status" value="1"/>
</dbReference>
<accession>A0ABN1ZYT2</accession>
<reference evidence="3 4" key="1">
    <citation type="journal article" date="2019" name="Int. J. Syst. Evol. Microbiol.">
        <title>The Global Catalogue of Microorganisms (GCM) 10K type strain sequencing project: providing services to taxonomists for standard genome sequencing and annotation.</title>
        <authorList>
            <consortium name="The Broad Institute Genomics Platform"/>
            <consortium name="The Broad Institute Genome Sequencing Center for Infectious Disease"/>
            <person name="Wu L."/>
            <person name="Ma J."/>
        </authorList>
    </citation>
    <scope>NUCLEOTIDE SEQUENCE [LARGE SCALE GENOMIC DNA]</scope>
    <source>
        <strain evidence="3 4">JCM 14942</strain>
    </source>
</reference>
<evidence type="ECO:0000256" key="1">
    <source>
        <dbReference type="ARBA" id="ARBA00009199"/>
    </source>
</evidence>
<evidence type="ECO:0000313" key="4">
    <source>
        <dbReference type="Proteomes" id="UP001500842"/>
    </source>
</evidence>
<dbReference type="Pfam" id="PF01425">
    <property type="entry name" value="Amidase"/>
    <property type="match status" value="1"/>
</dbReference>
<gene>
    <name evidence="3" type="primary">gatA_2</name>
    <name evidence="3" type="ORF">GCM10009788_09620</name>
</gene>
<name>A0ABN1ZYT2_9ACTN</name>
<sequence length="467" mass="49178">MSPTDLTASELLAAYESGTTTPTDVVRACLARIEETDDVHNAVRLVLPEVALARAAESDARWKAGTARPLEGVPYALKDIVATAGITTTGGSALFEDSVPTTDALLESRLADAGGVLVAKLETFEFACGGAVNKTFGPVLNPWDTTRTTGGSSSGSGAAVALGQVPVAIGTDTGGSIRIPSAFCGITGIKATYGRVPRHGVMGLSWTLDHAGPMTRSVEDCARVLDVIQGADPADPTTLEADAGFVEAVQRDVSGMKVARNPGWLEAEMHPDVRASYEASLAELAATGVTIVDVDLPSFELVVQAAWTIMFAEMLSYHEAHLFDIESRDEMGASLLAATPFVSAADYLRALRLRNWFQRDLERAMEGCDALVCPGMTALPPVIADAMMSDLGDREVPWLDAGCRTHVPFNLTGSPALVLPSGLVSGLPVSLQLVGRPRDESTLFALGAAYQRTTTHHLNRPPALLPA</sequence>
<dbReference type="InterPro" id="IPR023631">
    <property type="entry name" value="Amidase_dom"/>
</dbReference>
<dbReference type="PROSITE" id="PS00571">
    <property type="entry name" value="AMIDASES"/>
    <property type="match status" value="1"/>
</dbReference>
<dbReference type="InterPro" id="IPR036928">
    <property type="entry name" value="AS_sf"/>
</dbReference>
<dbReference type="Gene3D" id="3.90.1300.10">
    <property type="entry name" value="Amidase signature (AS) domain"/>
    <property type="match status" value="1"/>
</dbReference>
<comment type="similarity">
    <text evidence="1">Belongs to the amidase family.</text>
</comment>
<feature type="domain" description="Amidase" evidence="2">
    <location>
        <begin position="24"/>
        <end position="443"/>
    </location>
</feature>
<proteinExistence type="inferred from homology"/>
<evidence type="ECO:0000259" key="2">
    <source>
        <dbReference type="Pfam" id="PF01425"/>
    </source>
</evidence>
<comment type="caution">
    <text evidence="3">The sequence shown here is derived from an EMBL/GenBank/DDBJ whole genome shotgun (WGS) entry which is preliminary data.</text>
</comment>
<dbReference type="PANTHER" id="PTHR11895">
    <property type="entry name" value="TRANSAMIDASE"/>
    <property type="match status" value="1"/>
</dbReference>
<evidence type="ECO:0000313" key="3">
    <source>
        <dbReference type="EMBL" id="GAA1507676.1"/>
    </source>
</evidence>
<dbReference type="SUPFAM" id="SSF75304">
    <property type="entry name" value="Amidase signature (AS) enzymes"/>
    <property type="match status" value="1"/>
</dbReference>
<keyword evidence="4" id="KW-1185">Reference proteome</keyword>
<dbReference type="InterPro" id="IPR020556">
    <property type="entry name" value="Amidase_CS"/>
</dbReference>
<dbReference type="EMBL" id="BAAAOR010000007">
    <property type="protein sequence ID" value="GAA1507676.1"/>
    <property type="molecule type" value="Genomic_DNA"/>
</dbReference>
<protein>
    <submittedName>
        <fullName evidence="3">Asp-tRNA(Asn)/Glu-tRNA(Gln) amidotransferase subunit GatA</fullName>
    </submittedName>
</protein>
<dbReference type="Proteomes" id="UP001500842">
    <property type="component" value="Unassembled WGS sequence"/>
</dbReference>
<organism evidence="3 4">
    <name type="scientific">Nocardioides humi</name>
    <dbReference type="NCBI Taxonomy" id="449461"/>
    <lineage>
        <taxon>Bacteria</taxon>
        <taxon>Bacillati</taxon>
        <taxon>Actinomycetota</taxon>
        <taxon>Actinomycetes</taxon>
        <taxon>Propionibacteriales</taxon>
        <taxon>Nocardioidaceae</taxon>
        <taxon>Nocardioides</taxon>
    </lineage>
</organism>
<dbReference type="RefSeq" id="WP_141004975.1">
    <property type="nucleotide sequence ID" value="NZ_BAAAOR010000007.1"/>
</dbReference>
<dbReference type="InterPro" id="IPR000120">
    <property type="entry name" value="Amidase"/>
</dbReference>